<dbReference type="GO" id="GO:0000730">
    <property type="term" value="P:DNA recombinase assembly"/>
    <property type="evidence" value="ECO:0007669"/>
    <property type="project" value="TreeGrafter"/>
</dbReference>
<evidence type="ECO:0000259" key="5">
    <source>
        <dbReference type="PROSITE" id="PS50162"/>
    </source>
</evidence>
<evidence type="ECO:0000259" key="6">
    <source>
        <dbReference type="PROSITE" id="PS50163"/>
    </source>
</evidence>
<evidence type="ECO:0000313" key="7">
    <source>
        <dbReference type="EMBL" id="KRX05047.1"/>
    </source>
</evidence>
<dbReference type="NCBIfam" id="NF003301">
    <property type="entry name" value="PRK04301.1"/>
    <property type="match status" value="1"/>
</dbReference>
<dbReference type="OMA" id="ANPMKPV"/>
<organism evidence="7 8">
    <name type="scientific">Pseudocohnilembus persalinus</name>
    <name type="common">Ciliate</name>
    <dbReference type="NCBI Taxonomy" id="266149"/>
    <lineage>
        <taxon>Eukaryota</taxon>
        <taxon>Sar</taxon>
        <taxon>Alveolata</taxon>
        <taxon>Ciliophora</taxon>
        <taxon>Intramacronucleata</taxon>
        <taxon>Oligohymenophorea</taxon>
        <taxon>Scuticociliatia</taxon>
        <taxon>Philasterida</taxon>
        <taxon>Pseudocohnilembidae</taxon>
        <taxon>Pseudocohnilembus</taxon>
    </lineage>
</organism>
<dbReference type="AlphaFoldDB" id="A0A0V0QSB1"/>
<dbReference type="InterPro" id="IPR016467">
    <property type="entry name" value="DNA_recomb/repair_RecA-like"/>
</dbReference>
<dbReference type="SUPFAM" id="SSF52540">
    <property type="entry name" value="P-loop containing nucleoside triphosphate hydrolases"/>
    <property type="match status" value="1"/>
</dbReference>
<dbReference type="Gene3D" id="1.10.150.20">
    <property type="entry name" value="5' to 3' exonuclease, C-terminal subdomain"/>
    <property type="match status" value="1"/>
</dbReference>
<dbReference type="GO" id="GO:0042148">
    <property type="term" value="P:DNA strand invasion"/>
    <property type="evidence" value="ECO:0007669"/>
    <property type="project" value="TreeGrafter"/>
</dbReference>
<dbReference type="PROSITE" id="PS50163">
    <property type="entry name" value="RECA_3"/>
    <property type="match status" value="1"/>
</dbReference>
<dbReference type="SUPFAM" id="SSF47794">
    <property type="entry name" value="Rad51 N-terminal domain-like"/>
    <property type="match status" value="1"/>
</dbReference>
<keyword evidence="8" id="KW-1185">Reference proteome</keyword>
<dbReference type="SMART" id="SM00382">
    <property type="entry name" value="AAA"/>
    <property type="match status" value="1"/>
</dbReference>
<dbReference type="GO" id="GO:0005524">
    <property type="term" value="F:ATP binding"/>
    <property type="evidence" value="ECO:0007669"/>
    <property type="project" value="UniProtKB-KW"/>
</dbReference>
<proteinExistence type="inferred from homology"/>
<dbReference type="GO" id="GO:0016787">
    <property type="term" value="F:hydrolase activity"/>
    <property type="evidence" value="ECO:0007669"/>
    <property type="project" value="UniProtKB-KW"/>
</dbReference>
<name>A0A0V0QSB1_PSEPJ</name>
<feature type="domain" description="RecA family profile 2" evidence="6">
    <location>
        <begin position="278"/>
        <end position="340"/>
    </location>
</feature>
<feature type="domain" description="RecA family profile 1" evidence="5">
    <location>
        <begin position="100"/>
        <end position="272"/>
    </location>
</feature>
<dbReference type="Pfam" id="PF08423">
    <property type="entry name" value="Rad51"/>
    <property type="match status" value="1"/>
</dbReference>
<keyword evidence="2 4" id="KW-0067">ATP-binding</keyword>
<evidence type="ECO:0000256" key="3">
    <source>
        <dbReference type="ARBA" id="ARBA00023125"/>
    </source>
</evidence>
<dbReference type="PANTHER" id="PTHR22942">
    <property type="entry name" value="RECA/RAD51/RADA DNA STRAND-PAIRING FAMILY MEMBER"/>
    <property type="match status" value="1"/>
</dbReference>
<sequence length="340" mass="37582">MQESQYEEELEDYIPFYDIEALADFYNCPQDLKKLKEGGFATTKSLVMTTKKELMMIKGITEMKIKAMLDALKKFDAAQQGGGGSLAFQNGNQVMNVRKQVIKLDTGSRDLNELLGGGVESQSITEVYGEFRSGKTQLCHTLAVTSQIKKSEGGGQGKVLYVDTEGTFRPERIGPIAERYGLDPEEALGNILHAKAFSVEHMQDLLAQANKIIAEEGPFSLLIVDSIMALFRVDYSGRGELSERQQMLGKTMATLNKMADMFNLVVFITNQIMADPSGQSFGDNRRPIGGNVLAHASTTRVYFRKGAKEERFATLVDSPYCKEAMVKFKITDSGIASCDQ</sequence>
<dbReference type="PIRSF" id="PIRSF005856">
    <property type="entry name" value="Rad51"/>
    <property type="match status" value="1"/>
</dbReference>
<evidence type="ECO:0000256" key="4">
    <source>
        <dbReference type="RuleBase" id="RU003422"/>
    </source>
</evidence>
<dbReference type="FunFam" id="3.40.50.300:FF:002052">
    <property type="entry name" value="DNA repair protein RAD51 homolog"/>
    <property type="match status" value="1"/>
</dbReference>
<dbReference type="GO" id="GO:0006312">
    <property type="term" value="P:mitotic recombination"/>
    <property type="evidence" value="ECO:0007669"/>
    <property type="project" value="TreeGrafter"/>
</dbReference>
<evidence type="ECO:0000256" key="1">
    <source>
        <dbReference type="ARBA" id="ARBA00022741"/>
    </source>
</evidence>
<reference evidence="7 8" key="1">
    <citation type="journal article" date="2015" name="Sci. Rep.">
        <title>Genome of the facultative scuticociliatosis pathogen Pseudocohnilembus persalinus provides insight into its virulence through horizontal gene transfer.</title>
        <authorList>
            <person name="Xiong J."/>
            <person name="Wang G."/>
            <person name="Cheng J."/>
            <person name="Tian M."/>
            <person name="Pan X."/>
            <person name="Warren A."/>
            <person name="Jiang C."/>
            <person name="Yuan D."/>
            <person name="Miao W."/>
        </authorList>
    </citation>
    <scope>NUCLEOTIDE SEQUENCE [LARGE SCALE GENOMIC DNA]</scope>
    <source>
        <strain evidence="7">36N120E</strain>
    </source>
</reference>
<dbReference type="InterPro" id="IPR013632">
    <property type="entry name" value="Rad51_C"/>
</dbReference>
<dbReference type="InterPro" id="IPR027417">
    <property type="entry name" value="P-loop_NTPase"/>
</dbReference>
<dbReference type="Gene3D" id="3.40.50.300">
    <property type="entry name" value="P-loop containing nucleotide triphosphate hydrolases"/>
    <property type="match status" value="1"/>
</dbReference>
<dbReference type="InterPro" id="IPR020588">
    <property type="entry name" value="RecA_ATP-bd"/>
</dbReference>
<evidence type="ECO:0000313" key="8">
    <source>
        <dbReference type="Proteomes" id="UP000054937"/>
    </source>
</evidence>
<protein>
    <submittedName>
        <fullName evidence="7">p-loop containing nucleoside triphosphate hydrolase</fullName>
    </submittedName>
</protein>
<keyword evidence="3" id="KW-0238">DNA-binding</keyword>
<dbReference type="GO" id="GO:0000150">
    <property type="term" value="F:DNA strand exchange activity"/>
    <property type="evidence" value="ECO:0007669"/>
    <property type="project" value="TreeGrafter"/>
</dbReference>
<dbReference type="GO" id="GO:0140664">
    <property type="term" value="F:ATP-dependent DNA damage sensor activity"/>
    <property type="evidence" value="ECO:0007669"/>
    <property type="project" value="InterPro"/>
</dbReference>
<dbReference type="InParanoid" id="A0A0V0QSB1"/>
<dbReference type="GO" id="GO:0003690">
    <property type="term" value="F:double-stranded DNA binding"/>
    <property type="evidence" value="ECO:0007669"/>
    <property type="project" value="TreeGrafter"/>
</dbReference>
<dbReference type="OrthoDB" id="10251254at2759"/>
<dbReference type="InterPro" id="IPR020587">
    <property type="entry name" value="RecA_monomer-monomer_interface"/>
</dbReference>
<dbReference type="Proteomes" id="UP000054937">
    <property type="component" value="Unassembled WGS sequence"/>
</dbReference>
<evidence type="ECO:0000256" key="2">
    <source>
        <dbReference type="ARBA" id="ARBA00022840"/>
    </source>
</evidence>
<keyword evidence="1 4" id="KW-0547">Nucleotide-binding</keyword>
<dbReference type="InterPro" id="IPR003593">
    <property type="entry name" value="AAA+_ATPase"/>
</dbReference>
<dbReference type="PROSITE" id="PS50162">
    <property type="entry name" value="RECA_2"/>
    <property type="match status" value="1"/>
</dbReference>
<keyword evidence="7" id="KW-0378">Hydrolase</keyword>
<dbReference type="GO" id="GO:0003697">
    <property type="term" value="F:single-stranded DNA binding"/>
    <property type="evidence" value="ECO:0007669"/>
    <property type="project" value="TreeGrafter"/>
</dbReference>
<gene>
    <name evidence="7" type="ORF">PPERSA_06681</name>
</gene>
<dbReference type="PANTHER" id="PTHR22942:SF30">
    <property type="entry name" value="MEIOTIC RECOMBINATION PROTEIN DMC1_LIM15 HOMOLOG"/>
    <property type="match status" value="1"/>
</dbReference>
<dbReference type="InterPro" id="IPR010995">
    <property type="entry name" value="DNA_repair_Rad51/TF_NusA_a-hlx"/>
</dbReference>
<accession>A0A0V0QSB1</accession>
<comment type="similarity">
    <text evidence="4">Belongs to the RecA family.</text>
</comment>
<comment type="caution">
    <text evidence="7">The sequence shown here is derived from an EMBL/GenBank/DDBJ whole genome shotgun (WGS) entry which is preliminary data.</text>
</comment>
<dbReference type="EMBL" id="LDAU01000110">
    <property type="protein sequence ID" value="KRX05047.1"/>
    <property type="molecule type" value="Genomic_DNA"/>
</dbReference>